<organism evidence="2 3">
    <name type="scientific">Gossypium raimondii</name>
    <name type="common">Peruvian cotton</name>
    <name type="synonym">Gossypium klotzschianum subsp. raimondii</name>
    <dbReference type="NCBI Taxonomy" id="29730"/>
    <lineage>
        <taxon>Eukaryota</taxon>
        <taxon>Viridiplantae</taxon>
        <taxon>Streptophyta</taxon>
        <taxon>Embryophyta</taxon>
        <taxon>Tracheophyta</taxon>
        <taxon>Spermatophyta</taxon>
        <taxon>Magnoliopsida</taxon>
        <taxon>eudicotyledons</taxon>
        <taxon>Gunneridae</taxon>
        <taxon>Pentapetalae</taxon>
        <taxon>rosids</taxon>
        <taxon>malvids</taxon>
        <taxon>Malvales</taxon>
        <taxon>Malvaceae</taxon>
        <taxon>Malvoideae</taxon>
        <taxon>Gossypium</taxon>
    </lineage>
</organism>
<evidence type="ECO:0000313" key="3">
    <source>
        <dbReference type="Proteomes" id="UP000032304"/>
    </source>
</evidence>
<keyword evidence="1" id="KW-1133">Transmembrane helix</keyword>
<protein>
    <submittedName>
        <fullName evidence="2">Uncharacterized protein</fullName>
    </submittedName>
</protein>
<proteinExistence type="predicted"/>
<feature type="transmembrane region" description="Helical" evidence="1">
    <location>
        <begin position="30"/>
        <end position="50"/>
    </location>
</feature>
<sequence length="105" mass="11740">MSNRDVGVAFCWLVVIRNKFSPLFEIGLKIVAQAMPVCCMGVFLLPLSLCDALQKKKKTMNACFLKIWASESADITLGILKQTLCIKKLRRYGLSGSPMFKSCYV</sequence>
<name>A0A0D2W178_GOSRA</name>
<gene>
    <name evidence="2" type="ORF">B456_013G028300</name>
</gene>
<dbReference type="Proteomes" id="UP000032304">
    <property type="component" value="Chromosome 13"/>
</dbReference>
<keyword evidence="1" id="KW-0812">Transmembrane</keyword>
<reference evidence="2 3" key="1">
    <citation type="journal article" date="2012" name="Nature">
        <title>Repeated polyploidization of Gossypium genomes and the evolution of spinnable cotton fibres.</title>
        <authorList>
            <person name="Paterson A.H."/>
            <person name="Wendel J.F."/>
            <person name="Gundlach H."/>
            <person name="Guo H."/>
            <person name="Jenkins J."/>
            <person name="Jin D."/>
            <person name="Llewellyn D."/>
            <person name="Showmaker K.C."/>
            <person name="Shu S."/>
            <person name="Udall J."/>
            <person name="Yoo M.J."/>
            <person name="Byers R."/>
            <person name="Chen W."/>
            <person name="Doron-Faigenboim A."/>
            <person name="Duke M.V."/>
            <person name="Gong L."/>
            <person name="Grimwood J."/>
            <person name="Grover C."/>
            <person name="Grupp K."/>
            <person name="Hu G."/>
            <person name="Lee T.H."/>
            <person name="Li J."/>
            <person name="Lin L."/>
            <person name="Liu T."/>
            <person name="Marler B.S."/>
            <person name="Page J.T."/>
            <person name="Roberts A.W."/>
            <person name="Romanel E."/>
            <person name="Sanders W.S."/>
            <person name="Szadkowski E."/>
            <person name="Tan X."/>
            <person name="Tang H."/>
            <person name="Xu C."/>
            <person name="Wang J."/>
            <person name="Wang Z."/>
            <person name="Zhang D."/>
            <person name="Zhang L."/>
            <person name="Ashrafi H."/>
            <person name="Bedon F."/>
            <person name="Bowers J.E."/>
            <person name="Brubaker C.L."/>
            <person name="Chee P.W."/>
            <person name="Das S."/>
            <person name="Gingle A.R."/>
            <person name="Haigler C.H."/>
            <person name="Harker D."/>
            <person name="Hoffmann L.V."/>
            <person name="Hovav R."/>
            <person name="Jones D.C."/>
            <person name="Lemke C."/>
            <person name="Mansoor S."/>
            <person name="ur Rahman M."/>
            <person name="Rainville L.N."/>
            <person name="Rambani A."/>
            <person name="Reddy U.K."/>
            <person name="Rong J.K."/>
            <person name="Saranga Y."/>
            <person name="Scheffler B.E."/>
            <person name="Scheffler J.A."/>
            <person name="Stelly D.M."/>
            <person name="Triplett B.A."/>
            <person name="Van Deynze A."/>
            <person name="Vaslin M.F."/>
            <person name="Waghmare V.N."/>
            <person name="Walford S.A."/>
            <person name="Wright R.J."/>
            <person name="Zaki E.A."/>
            <person name="Zhang T."/>
            <person name="Dennis E.S."/>
            <person name="Mayer K.F."/>
            <person name="Peterson D.G."/>
            <person name="Rokhsar D.S."/>
            <person name="Wang X."/>
            <person name="Schmutz J."/>
        </authorList>
    </citation>
    <scope>NUCLEOTIDE SEQUENCE [LARGE SCALE GENOMIC DNA]</scope>
</reference>
<evidence type="ECO:0000256" key="1">
    <source>
        <dbReference type="SAM" id="Phobius"/>
    </source>
</evidence>
<dbReference type="AlphaFoldDB" id="A0A0D2W178"/>
<keyword evidence="3" id="KW-1185">Reference proteome</keyword>
<accession>A0A0D2W178</accession>
<dbReference type="EMBL" id="CM001752">
    <property type="protein sequence ID" value="KJB78440.1"/>
    <property type="molecule type" value="Genomic_DNA"/>
</dbReference>
<keyword evidence="1" id="KW-0472">Membrane</keyword>
<dbReference type="Gramene" id="KJB78440">
    <property type="protein sequence ID" value="KJB78440"/>
    <property type="gene ID" value="B456_013G028300"/>
</dbReference>
<evidence type="ECO:0000313" key="2">
    <source>
        <dbReference type="EMBL" id="KJB78440.1"/>
    </source>
</evidence>